<name>A0A3B1C690_9ZZZZ</name>
<proteinExistence type="predicted"/>
<dbReference type="InterPro" id="IPR015422">
    <property type="entry name" value="PyrdxlP-dep_Trfase_small"/>
</dbReference>
<dbReference type="FunFam" id="3.40.640.10:FF:000224">
    <property type="entry name" value="Probable glycine dehydrogenase (decarboxylating) subunit 2"/>
    <property type="match status" value="1"/>
</dbReference>
<dbReference type="PANTHER" id="PTHR11773:SF1">
    <property type="entry name" value="GLYCINE DEHYDROGENASE (DECARBOXYLATING), MITOCHONDRIAL"/>
    <property type="match status" value="1"/>
</dbReference>
<dbReference type="GO" id="GO:0005829">
    <property type="term" value="C:cytosol"/>
    <property type="evidence" value="ECO:0007669"/>
    <property type="project" value="TreeGrafter"/>
</dbReference>
<dbReference type="InterPro" id="IPR020581">
    <property type="entry name" value="GDC_P"/>
</dbReference>
<reference evidence="9" key="1">
    <citation type="submission" date="2018-06" db="EMBL/GenBank/DDBJ databases">
        <authorList>
            <person name="Zhirakovskaya E."/>
        </authorList>
    </citation>
    <scope>NUCLEOTIDE SEQUENCE</scope>
</reference>
<dbReference type="GO" id="GO:0016594">
    <property type="term" value="F:glycine binding"/>
    <property type="evidence" value="ECO:0007669"/>
    <property type="project" value="TreeGrafter"/>
</dbReference>
<evidence type="ECO:0000256" key="6">
    <source>
        <dbReference type="SAM" id="MobiDB-lite"/>
    </source>
</evidence>
<feature type="domain" description="Glycine dehydrogenase C-terminal" evidence="8">
    <location>
        <begin position="358"/>
        <end position="459"/>
    </location>
</feature>
<evidence type="ECO:0000256" key="4">
    <source>
        <dbReference type="ARBA" id="ARBA00023002"/>
    </source>
</evidence>
<dbReference type="Pfam" id="PF02347">
    <property type="entry name" value="GDC-P"/>
    <property type="match status" value="1"/>
</dbReference>
<evidence type="ECO:0000259" key="7">
    <source>
        <dbReference type="Pfam" id="PF02347"/>
    </source>
</evidence>
<dbReference type="SUPFAM" id="SSF53383">
    <property type="entry name" value="PLP-dependent transferases"/>
    <property type="match status" value="1"/>
</dbReference>
<comment type="catalytic activity">
    <reaction evidence="5">
        <text>N(6)-[(R)-lipoyl]-L-lysyl-[glycine-cleavage complex H protein] + glycine + H(+) = N(6)-[(R)-S(8)-aminomethyldihydrolipoyl]-L-lysyl-[glycine-cleavage complex H protein] + CO2</text>
        <dbReference type="Rhea" id="RHEA:24304"/>
        <dbReference type="Rhea" id="RHEA-COMP:10494"/>
        <dbReference type="Rhea" id="RHEA-COMP:10495"/>
        <dbReference type="ChEBI" id="CHEBI:15378"/>
        <dbReference type="ChEBI" id="CHEBI:16526"/>
        <dbReference type="ChEBI" id="CHEBI:57305"/>
        <dbReference type="ChEBI" id="CHEBI:83099"/>
        <dbReference type="ChEBI" id="CHEBI:83143"/>
        <dbReference type="EC" id="1.4.4.2"/>
    </reaction>
</comment>
<dbReference type="AlphaFoldDB" id="A0A3B1C690"/>
<dbReference type="Gene3D" id="6.20.440.10">
    <property type="match status" value="1"/>
</dbReference>
<protein>
    <recommendedName>
        <fullName evidence="2">glycine dehydrogenase (aminomethyl-transferring)</fullName>
        <ecNumber evidence="2">1.4.4.2</ecNumber>
    </recommendedName>
</protein>
<organism evidence="9">
    <name type="scientific">hydrothermal vent metagenome</name>
    <dbReference type="NCBI Taxonomy" id="652676"/>
    <lineage>
        <taxon>unclassified sequences</taxon>
        <taxon>metagenomes</taxon>
        <taxon>ecological metagenomes</taxon>
    </lineage>
</organism>
<gene>
    <name evidence="9" type="ORF">MNBD_NITROSPINAE02-939</name>
</gene>
<dbReference type="EC" id="1.4.4.2" evidence="2"/>
<sequence>MKNQSQRGLLFTEDGIFGRGSKGRTGVDFGDTDIPQADPESLAESDYLRGDLKGFPELSEPEVIRHYTRLSQWNFGVDSNMYPLGSCTMKHNPRVNEVVARLKGFTSLHPLQPEADCQGVLKLIYDLGEWLCEIAGLDAATCQPAAGAHGEFTGLLMIRAALEKRGDARKKVLLPDSSHGTNPASAVFCGYQAQTLKSGPDGKIDMDELGRLMDDEVAALMVTNPNTLGIFESDIIGVAKLVHDRGGFLYCDGANLSALMGKARFGDMGIDVAHINLHKTFATPHGGGGPGAGPVCVTKELAPYLPVPVVRLENEKYTLDFDRPRTVGRIHSFMGNVGVLVRAAAYILSLGPEGIKEATEAAVVNANYIRERLTGHYHIPYPGRSLHECVFSDKIQNEQGITTLDIAKGLIDRGFHPPTIYFPLIVRGALMIEPTETEPKETIDAFCDAMTDIAEKAKTDPESLKQAPVNAVRRRLDETFAARNPELTCSICG</sequence>
<dbReference type="FunFam" id="3.90.1150.10:FF:000014">
    <property type="entry name" value="Probable glycine dehydrogenase (decarboxylating) subunit 2"/>
    <property type="match status" value="1"/>
</dbReference>
<dbReference type="PANTHER" id="PTHR11773">
    <property type="entry name" value="GLYCINE DEHYDROGENASE, DECARBOXYLATING"/>
    <property type="match status" value="1"/>
</dbReference>
<comment type="cofactor">
    <cofactor evidence="1">
        <name>pyridoxal 5'-phosphate</name>
        <dbReference type="ChEBI" id="CHEBI:597326"/>
    </cofactor>
</comment>
<dbReference type="GO" id="GO:0030170">
    <property type="term" value="F:pyridoxal phosphate binding"/>
    <property type="evidence" value="ECO:0007669"/>
    <property type="project" value="TreeGrafter"/>
</dbReference>
<dbReference type="GO" id="GO:0019464">
    <property type="term" value="P:glycine decarboxylation via glycine cleavage system"/>
    <property type="evidence" value="ECO:0007669"/>
    <property type="project" value="TreeGrafter"/>
</dbReference>
<evidence type="ECO:0000259" key="8">
    <source>
        <dbReference type="Pfam" id="PF21478"/>
    </source>
</evidence>
<evidence type="ECO:0000256" key="3">
    <source>
        <dbReference type="ARBA" id="ARBA00022898"/>
    </source>
</evidence>
<dbReference type="CDD" id="cd00613">
    <property type="entry name" value="GDC-P"/>
    <property type="match status" value="1"/>
</dbReference>
<keyword evidence="3" id="KW-0663">Pyridoxal phosphate</keyword>
<accession>A0A3B1C690</accession>
<keyword evidence="4 9" id="KW-0560">Oxidoreductase</keyword>
<dbReference type="GO" id="GO:0004375">
    <property type="term" value="F:glycine dehydrogenase (decarboxylating) activity"/>
    <property type="evidence" value="ECO:0007669"/>
    <property type="project" value="UniProtKB-EC"/>
</dbReference>
<dbReference type="GO" id="GO:0005960">
    <property type="term" value="C:glycine cleavage complex"/>
    <property type="evidence" value="ECO:0007669"/>
    <property type="project" value="TreeGrafter"/>
</dbReference>
<feature type="domain" description="Glycine cleavage system P-protein N-terminal" evidence="7">
    <location>
        <begin position="58"/>
        <end position="311"/>
    </location>
</feature>
<dbReference type="InterPro" id="IPR049315">
    <property type="entry name" value="GDC-P_N"/>
</dbReference>
<dbReference type="InterPro" id="IPR015424">
    <property type="entry name" value="PyrdxlP-dep_Trfase"/>
</dbReference>
<evidence type="ECO:0000256" key="5">
    <source>
        <dbReference type="ARBA" id="ARBA00049026"/>
    </source>
</evidence>
<dbReference type="EMBL" id="UOGE01000087">
    <property type="protein sequence ID" value="VAX23612.1"/>
    <property type="molecule type" value="Genomic_DNA"/>
</dbReference>
<feature type="region of interest" description="Disordered" evidence="6">
    <location>
        <begin position="22"/>
        <end position="41"/>
    </location>
</feature>
<dbReference type="Gene3D" id="3.90.1150.10">
    <property type="entry name" value="Aspartate Aminotransferase, domain 1"/>
    <property type="match status" value="1"/>
</dbReference>
<evidence type="ECO:0000313" key="9">
    <source>
        <dbReference type="EMBL" id="VAX23612.1"/>
    </source>
</evidence>
<evidence type="ECO:0000256" key="2">
    <source>
        <dbReference type="ARBA" id="ARBA00012134"/>
    </source>
</evidence>
<evidence type="ECO:0000256" key="1">
    <source>
        <dbReference type="ARBA" id="ARBA00001933"/>
    </source>
</evidence>
<dbReference type="Gene3D" id="3.40.640.10">
    <property type="entry name" value="Type I PLP-dependent aspartate aminotransferase-like (Major domain)"/>
    <property type="match status" value="1"/>
</dbReference>
<dbReference type="NCBIfam" id="NF003346">
    <property type="entry name" value="PRK04366.1"/>
    <property type="match status" value="1"/>
</dbReference>
<dbReference type="Pfam" id="PF21478">
    <property type="entry name" value="GcvP2_C"/>
    <property type="match status" value="1"/>
</dbReference>
<dbReference type="InterPro" id="IPR015421">
    <property type="entry name" value="PyrdxlP-dep_Trfase_major"/>
</dbReference>
<dbReference type="InterPro" id="IPR049316">
    <property type="entry name" value="GDC-P_C"/>
</dbReference>